<comment type="caution">
    <text evidence="1">The sequence shown here is derived from an EMBL/GenBank/DDBJ whole genome shotgun (WGS) entry which is preliminary data.</text>
</comment>
<dbReference type="EMBL" id="JXTC01000018">
    <property type="protein sequence ID" value="PON99525.1"/>
    <property type="molecule type" value="Genomic_DNA"/>
</dbReference>
<keyword evidence="2" id="KW-1185">Reference proteome</keyword>
<evidence type="ECO:0000313" key="1">
    <source>
        <dbReference type="EMBL" id="PON99525.1"/>
    </source>
</evidence>
<gene>
    <name evidence="1" type="ORF">TorRG33x02_046920</name>
</gene>
<reference evidence="2" key="1">
    <citation type="submission" date="2016-06" db="EMBL/GenBank/DDBJ databases">
        <title>Parallel loss of symbiosis genes in relatives of nitrogen-fixing non-legume Parasponia.</title>
        <authorList>
            <person name="Van Velzen R."/>
            <person name="Holmer R."/>
            <person name="Bu F."/>
            <person name="Rutten L."/>
            <person name="Van Zeijl A."/>
            <person name="Liu W."/>
            <person name="Santuari L."/>
            <person name="Cao Q."/>
            <person name="Sharma T."/>
            <person name="Shen D."/>
            <person name="Roswanjaya Y."/>
            <person name="Wardhani T."/>
            <person name="Kalhor M.S."/>
            <person name="Jansen J."/>
            <person name="Van den Hoogen J."/>
            <person name="Gungor B."/>
            <person name="Hartog M."/>
            <person name="Hontelez J."/>
            <person name="Verver J."/>
            <person name="Yang W.-C."/>
            <person name="Schijlen E."/>
            <person name="Repin R."/>
            <person name="Schilthuizen M."/>
            <person name="Schranz E."/>
            <person name="Heidstra R."/>
            <person name="Miyata K."/>
            <person name="Fedorova E."/>
            <person name="Kohlen W."/>
            <person name="Bisseling T."/>
            <person name="Smit S."/>
            <person name="Geurts R."/>
        </authorList>
    </citation>
    <scope>NUCLEOTIDE SEQUENCE [LARGE SCALE GENOMIC DNA]</scope>
    <source>
        <strain evidence="2">cv. RG33-2</strain>
    </source>
</reference>
<accession>A0A2P5FP02</accession>
<organism evidence="1 2">
    <name type="scientific">Trema orientale</name>
    <name type="common">Charcoal tree</name>
    <name type="synonym">Celtis orientalis</name>
    <dbReference type="NCBI Taxonomy" id="63057"/>
    <lineage>
        <taxon>Eukaryota</taxon>
        <taxon>Viridiplantae</taxon>
        <taxon>Streptophyta</taxon>
        <taxon>Embryophyta</taxon>
        <taxon>Tracheophyta</taxon>
        <taxon>Spermatophyta</taxon>
        <taxon>Magnoliopsida</taxon>
        <taxon>eudicotyledons</taxon>
        <taxon>Gunneridae</taxon>
        <taxon>Pentapetalae</taxon>
        <taxon>rosids</taxon>
        <taxon>fabids</taxon>
        <taxon>Rosales</taxon>
        <taxon>Cannabaceae</taxon>
        <taxon>Trema</taxon>
    </lineage>
</organism>
<dbReference type="AlphaFoldDB" id="A0A2P5FP02"/>
<dbReference type="Proteomes" id="UP000237000">
    <property type="component" value="Unassembled WGS sequence"/>
</dbReference>
<evidence type="ECO:0000313" key="2">
    <source>
        <dbReference type="Proteomes" id="UP000237000"/>
    </source>
</evidence>
<proteinExistence type="predicted"/>
<protein>
    <submittedName>
        <fullName evidence="1">Uncharacterized protein</fullName>
    </submittedName>
</protein>
<dbReference type="InParanoid" id="A0A2P5FP02"/>
<name>A0A2P5FP02_TREOI</name>
<sequence>MEAGISPENEFEERPSRRRRVRLASELGIDPEKRLLERSRVSSERTRVTRLVEADFGDSTRPGIVCGVAPEPAREPLAEEVVARVNGEVP</sequence>